<name>A0A7S2N9H6_9EUKA</name>
<dbReference type="SMART" id="SM00368">
    <property type="entry name" value="LRR_RI"/>
    <property type="match status" value="3"/>
</dbReference>
<proteinExistence type="predicted"/>
<dbReference type="GO" id="GO:0006913">
    <property type="term" value="P:nucleocytoplasmic transport"/>
    <property type="evidence" value="ECO:0007669"/>
    <property type="project" value="TreeGrafter"/>
</dbReference>
<dbReference type="InterPro" id="IPR027038">
    <property type="entry name" value="RanGap"/>
</dbReference>
<evidence type="ECO:0000313" key="4">
    <source>
        <dbReference type="EMBL" id="CAD9527975.1"/>
    </source>
</evidence>
<gene>
    <name evidence="4" type="ORF">CBRE1094_LOCUS36914</name>
</gene>
<dbReference type="GO" id="GO:0005096">
    <property type="term" value="F:GTPase activator activity"/>
    <property type="evidence" value="ECO:0007669"/>
    <property type="project" value="UniProtKB-KW"/>
</dbReference>
<evidence type="ECO:0000256" key="1">
    <source>
        <dbReference type="ARBA" id="ARBA00022468"/>
    </source>
</evidence>
<keyword evidence="2" id="KW-0433">Leucine-rich repeat</keyword>
<dbReference type="AlphaFoldDB" id="A0A7S2N9H6"/>
<dbReference type="PANTHER" id="PTHR24113:SF12">
    <property type="entry name" value="RAN GTPASE-ACTIVATING PROTEIN 1"/>
    <property type="match status" value="1"/>
</dbReference>
<protein>
    <submittedName>
        <fullName evidence="4">Uncharacterized protein</fullName>
    </submittedName>
</protein>
<dbReference type="GO" id="GO:0031267">
    <property type="term" value="F:small GTPase binding"/>
    <property type="evidence" value="ECO:0007669"/>
    <property type="project" value="TreeGrafter"/>
</dbReference>
<dbReference type="Pfam" id="PF13516">
    <property type="entry name" value="LRR_6"/>
    <property type="match status" value="2"/>
</dbReference>
<dbReference type="EMBL" id="HBGU01067690">
    <property type="protein sequence ID" value="CAD9527975.1"/>
    <property type="molecule type" value="Transcribed_RNA"/>
</dbReference>
<organism evidence="4">
    <name type="scientific">Haptolina brevifila</name>
    <dbReference type="NCBI Taxonomy" id="156173"/>
    <lineage>
        <taxon>Eukaryota</taxon>
        <taxon>Haptista</taxon>
        <taxon>Haptophyta</taxon>
        <taxon>Prymnesiophyceae</taxon>
        <taxon>Prymnesiales</taxon>
        <taxon>Prymnesiaceae</taxon>
        <taxon>Haptolina</taxon>
    </lineage>
</organism>
<dbReference type="SUPFAM" id="SSF52047">
    <property type="entry name" value="RNI-like"/>
    <property type="match status" value="1"/>
</dbReference>
<dbReference type="PANTHER" id="PTHR24113">
    <property type="entry name" value="RAN GTPASE-ACTIVATING PROTEIN 1"/>
    <property type="match status" value="1"/>
</dbReference>
<dbReference type="GO" id="GO:0005829">
    <property type="term" value="C:cytosol"/>
    <property type="evidence" value="ECO:0007669"/>
    <property type="project" value="TreeGrafter"/>
</dbReference>
<dbReference type="GO" id="GO:0048471">
    <property type="term" value="C:perinuclear region of cytoplasm"/>
    <property type="evidence" value="ECO:0007669"/>
    <property type="project" value="TreeGrafter"/>
</dbReference>
<dbReference type="InterPro" id="IPR001611">
    <property type="entry name" value="Leu-rich_rpt"/>
</dbReference>
<sequence length="372" mass="41066">MDQKWLARPFVTAVVKPVVLKLNKRADVEPVSAEVLERLEIDGEEVALPDASASAASVVPASASQVQLFFGSAPPAELKFVVHSGSVEFTITLDAKFMRKSFLDAVVKPFVTMYSKRAASAVSLDELVEVHVDGVKPYRTSCRTETQKPAFIFLGRYPSHVELFFSWEDVTRAAKKHKPHSSLRFKVYVPPPAELQQKEAVLTFDHQELNSADGEELASKLIEAAKNTTLQKLKHIYLEHNDLRDDGVAALARALTNKATPALRKLQLGHNRVTNEGARALAESMNPSPNMDQIFLNNNWIGEAGAIALEAAIGEGTLTVKELFIHSNPGIIPSTRQRLKKMRECVWVLDVSEAGDQTSPFNDNAPTQSRFN</sequence>
<dbReference type="Gene3D" id="3.80.10.10">
    <property type="entry name" value="Ribonuclease Inhibitor"/>
    <property type="match status" value="1"/>
</dbReference>
<dbReference type="InterPro" id="IPR032675">
    <property type="entry name" value="LRR_dom_sf"/>
</dbReference>
<dbReference type="GO" id="GO:0005634">
    <property type="term" value="C:nucleus"/>
    <property type="evidence" value="ECO:0007669"/>
    <property type="project" value="TreeGrafter"/>
</dbReference>
<evidence type="ECO:0000256" key="3">
    <source>
        <dbReference type="ARBA" id="ARBA00022737"/>
    </source>
</evidence>
<accession>A0A7S2N9H6</accession>
<keyword evidence="3" id="KW-0677">Repeat</keyword>
<evidence type="ECO:0000256" key="2">
    <source>
        <dbReference type="ARBA" id="ARBA00022614"/>
    </source>
</evidence>
<keyword evidence="1" id="KW-0343">GTPase activation</keyword>
<reference evidence="4" key="1">
    <citation type="submission" date="2021-01" db="EMBL/GenBank/DDBJ databases">
        <authorList>
            <person name="Corre E."/>
            <person name="Pelletier E."/>
            <person name="Niang G."/>
            <person name="Scheremetjew M."/>
            <person name="Finn R."/>
            <person name="Kale V."/>
            <person name="Holt S."/>
            <person name="Cochrane G."/>
            <person name="Meng A."/>
            <person name="Brown T."/>
            <person name="Cohen L."/>
        </authorList>
    </citation>
    <scope>NUCLEOTIDE SEQUENCE</scope>
    <source>
        <strain evidence="4">UTEX LB 985</strain>
    </source>
</reference>